<protein>
    <submittedName>
        <fullName evidence="4">Putative LOB domain-containing protein</fullName>
    </submittedName>
</protein>
<reference evidence="5" key="1">
    <citation type="journal article" date="2017" name="Nature">
        <title>The sunflower genome provides insights into oil metabolism, flowering and Asterid evolution.</title>
        <authorList>
            <person name="Badouin H."/>
            <person name="Gouzy J."/>
            <person name="Grassa C.J."/>
            <person name="Murat F."/>
            <person name="Staton S.E."/>
            <person name="Cottret L."/>
            <person name="Lelandais-Briere C."/>
            <person name="Owens G.L."/>
            <person name="Carrere S."/>
            <person name="Mayjonade B."/>
            <person name="Legrand L."/>
            <person name="Gill N."/>
            <person name="Kane N.C."/>
            <person name="Bowers J.E."/>
            <person name="Hubner S."/>
            <person name="Bellec A."/>
            <person name="Berard A."/>
            <person name="Berges H."/>
            <person name="Blanchet N."/>
            <person name="Boniface M.C."/>
            <person name="Brunel D."/>
            <person name="Catrice O."/>
            <person name="Chaidir N."/>
            <person name="Claudel C."/>
            <person name="Donnadieu C."/>
            <person name="Faraut T."/>
            <person name="Fievet G."/>
            <person name="Helmstetter N."/>
            <person name="King M."/>
            <person name="Knapp S.J."/>
            <person name="Lai Z."/>
            <person name="Le Paslier M.C."/>
            <person name="Lippi Y."/>
            <person name="Lorenzon L."/>
            <person name="Mandel J.R."/>
            <person name="Marage G."/>
            <person name="Marchand G."/>
            <person name="Marquand E."/>
            <person name="Bret-Mestries E."/>
            <person name="Morien E."/>
            <person name="Nambeesan S."/>
            <person name="Nguyen T."/>
            <person name="Pegot-Espagnet P."/>
            <person name="Pouilly N."/>
            <person name="Raftis F."/>
            <person name="Sallet E."/>
            <person name="Schiex T."/>
            <person name="Thomas J."/>
            <person name="Vandecasteele C."/>
            <person name="Vares D."/>
            <person name="Vear F."/>
            <person name="Vautrin S."/>
            <person name="Crespi M."/>
            <person name="Mangin B."/>
            <person name="Burke J.M."/>
            <person name="Salse J."/>
            <person name="Munos S."/>
            <person name="Vincourt P."/>
            <person name="Rieseberg L.H."/>
            <person name="Langlade N.B."/>
        </authorList>
    </citation>
    <scope>NUCLEOTIDE SEQUENCE [LARGE SCALE GENOMIC DNA]</scope>
    <source>
        <strain evidence="5">cv. SF193</strain>
    </source>
</reference>
<name>A0A251SDR3_HELAN</name>
<keyword evidence="5" id="KW-1185">Reference proteome</keyword>
<dbReference type="InterPro" id="IPR004883">
    <property type="entry name" value="LOB"/>
</dbReference>
<gene>
    <name evidence="4" type="ORF">HannXRQ_Chr14g0428551</name>
</gene>
<dbReference type="PROSITE" id="PS50891">
    <property type="entry name" value="LOB"/>
    <property type="match status" value="1"/>
</dbReference>
<evidence type="ECO:0000256" key="2">
    <source>
        <dbReference type="SAM" id="Coils"/>
    </source>
</evidence>
<evidence type="ECO:0000313" key="5">
    <source>
        <dbReference type="Proteomes" id="UP000215914"/>
    </source>
</evidence>
<dbReference type="AlphaFoldDB" id="A0A251SDR3"/>
<evidence type="ECO:0000256" key="1">
    <source>
        <dbReference type="ARBA" id="ARBA00005474"/>
    </source>
</evidence>
<feature type="coiled-coil region" evidence="2">
    <location>
        <begin position="84"/>
        <end position="146"/>
    </location>
</feature>
<proteinExistence type="inferred from homology"/>
<organism evidence="4 5">
    <name type="scientific">Helianthus annuus</name>
    <name type="common">Common sunflower</name>
    <dbReference type="NCBI Taxonomy" id="4232"/>
    <lineage>
        <taxon>Eukaryota</taxon>
        <taxon>Viridiplantae</taxon>
        <taxon>Streptophyta</taxon>
        <taxon>Embryophyta</taxon>
        <taxon>Tracheophyta</taxon>
        <taxon>Spermatophyta</taxon>
        <taxon>Magnoliopsida</taxon>
        <taxon>eudicotyledons</taxon>
        <taxon>Gunneridae</taxon>
        <taxon>Pentapetalae</taxon>
        <taxon>asterids</taxon>
        <taxon>campanulids</taxon>
        <taxon>Asterales</taxon>
        <taxon>Asteraceae</taxon>
        <taxon>Asteroideae</taxon>
        <taxon>Heliantheae alliance</taxon>
        <taxon>Heliantheae</taxon>
        <taxon>Helianthus</taxon>
    </lineage>
</organism>
<dbReference type="EMBL" id="CM007903">
    <property type="protein sequence ID" value="OTF96893.1"/>
    <property type="molecule type" value="Genomic_DNA"/>
</dbReference>
<evidence type="ECO:0000313" key="4">
    <source>
        <dbReference type="EMBL" id="OTF96893.1"/>
    </source>
</evidence>
<feature type="domain" description="LOB" evidence="3">
    <location>
        <begin position="2"/>
        <end position="105"/>
    </location>
</feature>
<sequence length="174" mass="20124">MADCEGCVYFRRRCYRQCQFKSLLQMGVKRDVICNLKNMYCLPYVERTLRCIASFEDKSSFVHSFDEDVHNRMIHVLTGAVGAELVLKEKLADREKKCEDLQRQIQETKAAITEKRDANIKRKEAIQLAKDTVEELNRTMQTLNITQVVFWAIGLWIGARDRYSFGSLVASTSS</sequence>
<dbReference type="InParanoid" id="A0A251SDR3"/>
<keyword evidence="2" id="KW-0175">Coiled coil</keyword>
<comment type="similarity">
    <text evidence="1">Belongs to the LOB domain-containing protein family.</text>
</comment>
<dbReference type="Proteomes" id="UP000215914">
    <property type="component" value="Chromosome 14"/>
</dbReference>
<evidence type="ECO:0000259" key="3">
    <source>
        <dbReference type="PROSITE" id="PS50891"/>
    </source>
</evidence>
<accession>A0A251SDR3</accession>